<name>A0A939F8D2_9ACTN</name>
<feature type="domain" description="NADP-dependent oxidoreductase" evidence="2">
    <location>
        <begin position="32"/>
        <end position="300"/>
    </location>
</feature>
<gene>
    <name evidence="3" type="ORF">J0695_20990</name>
</gene>
<proteinExistence type="predicted"/>
<dbReference type="GO" id="GO:0016491">
    <property type="term" value="F:oxidoreductase activity"/>
    <property type="evidence" value="ECO:0007669"/>
    <property type="project" value="InterPro"/>
</dbReference>
<dbReference type="PANTHER" id="PTHR43638">
    <property type="entry name" value="OXIDOREDUCTASE, ALDO/KETO REDUCTASE FAMILY PROTEIN"/>
    <property type="match status" value="1"/>
</dbReference>
<dbReference type="InterPro" id="IPR023210">
    <property type="entry name" value="NADP_OxRdtase_dom"/>
</dbReference>
<dbReference type="PANTHER" id="PTHR43638:SF3">
    <property type="entry name" value="ALDEHYDE REDUCTASE"/>
    <property type="match status" value="1"/>
</dbReference>
<dbReference type="Pfam" id="PF00248">
    <property type="entry name" value="Aldo_ket_red"/>
    <property type="match status" value="1"/>
</dbReference>
<dbReference type="AlphaFoldDB" id="A0A939F8D2"/>
<dbReference type="Gene3D" id="3.20.20.100">
    <property type="entry name" value="NADP-dependent oxidoreductase domain"/>
    <property type="match status" value="1"/>
</dbReference>
<dbReference type="SUPFAM" id="SSF51430">
    <property type="entry name" value="NAD(P)-linked oxidoreductase"/>
    <property type="match status" value="1"/>
</dbReference>
<comment type="caution">
    <text evidence="3">The sequence shown here is derived from an EMBL/GenBank/DDBJ whole genome shotgun (WGS) entry which is preliminary data.</text>
</comment>
<evidence type="ECO:0000313" key="4">
    <source>
        <dbReference type="Proteomes" id="UP000664167"/>
    </source>
</evidence>
<evidence type="ECO:0000313" key="3">
    <source>
        <dbReference type="EMBL" id="MBO0514255.1"/>
    </source>
</evidence>
<dbReference type="InterPro" id="IPR036812">
    <property type="entry name" value="NAD(P)_OxRdtase_dom_sf"/>
</dbReference>
<dbReference type="RefSeq" id="WP_206963663.1">
    <property type="nucleotide sequence ID" value="NZ_BAAAJJ010000003.1"/>
</dbReference>
<protein>
    <submittedName>
        <fullName evidence="3">Aldo/keto reductase</fullName>
    </submittedName>
</protein>
<dbReference type="PRINTS" id="PR00069">
    <property type="entry name" value="ALDKETRDTASE"/>
</dbReference>
<dbReference type="CDD" id="cd19088">
    <property type="entry name" value="AKR_AKR13B1"/>
    <property type="match status" value="1"/>
</dbReference>
<evidence type="ECO:0000259" key="2">
    <source>
        <dbReference type="Pfam" id="PF00248"/>
    </source>
</evidence>
<reference evidence="3" key="1">
    <citation type="submission" date="2021-03" db="EMBL/GenBank/DDBJ databases">
        <title>Streptomyces poriferae sp. nov., a novel marine sponge-derived Actinobacteria species with anti-MRSA activity.</title>
        <authorList>
            <person name="Sandoval-Powers M."/>
            <person name="Kralova S."/>
            <person name="Nguyen G.-S."/>
            <person name="Fawwal D."/>
            <person name="Degnes K."/>
            <person name="Klinkenberg G."/>
            <person name="Sletta H."/>
            <person name="Wentzel A."/>
            <person name="Liles M.R."/>
        </authorList>
    </citation>
    <scope>NUCLEOTIDE SEQUENCE</scope>
    <source>
        <strain evidence="3">DSM 41794</strain>
    </source>
</reference>
<evidence type="ECO:0000256" key="1">
    <source>
        <dbReference type="SAM" id="MobiDB-lite"/>
    </source>
</evidence>
<sequence>MTTIEDNRARGPHADDAGRRALGEDLSVARTGFGAMRLPMRDFGIPGVDPRQAVSVLRRAVELGVDHIDTAAFYFHQDVTANALIRTALHPYRDGLVIATKVGPGRSRPDGEWLSPAGPAELKTAVHDNLRELGLDHFDLVYLRFQPHDDGDLAERFGALAELRDEGLIRNLGVSNATAVQLAEAQRIAPVAAVQNRFSVGSRTDRAVLEACTEQSIAFVPYYPLVGKGGDEAVADGAVLEEIARRYEVSPAQVKLAWLLSLSPAVLIIPGTSSPAHLEENVAAGSLKLDPADLAALDAIS</sequence>
<organism evidence="3 4">
    <name type="scientific">Streptomyces beijiangensis</name>
    <dbReference type="NCBI Taxonomy" id="163361"/>
    <lineage>
        <taxon>Bacteria</taxon>
        <taxon>Bacillati</taxon>
        <taxon>Actinomycetota</taxon>
        <taxon>Actinomycetes</taxon>
        <taxon>Kitasatosporales</taxon>
        <taxon>Streptomycetaceae</taxon>
        <taxon>Streptomyces</taxon>
    </lineage>
</organism>
<feature type="region of interest" description="Disordered" evidence="1">
    <location>
        <begin position="1"/>
        <end position="21"/>
    </location>
</feature>
<dbReference type="Proteomes" id="UP000664167">
    <property type="component" value="Unassembled WGS sequence"/>
</dbReference>
<keyword evidence="4" id="KW-1185">Reference proteome</keyword>
<dbReference type="EMBL" id="JAFLRJ010000191">
    <property type="protein sequence ID" value="MBO0514255.1"/>
    <property type="molecule type" value="Genomic_DNA"/>
</dbReference>
<accession>A0A939F8D2</accession>
<dbReference type="InterPro" id="IPR020471">
    <property type="entry name" value="AKR"/>
</dbReference>